<feature type="domain" description="Glycosyl transferase family 1" evidence="1">
    <location>
        <begin position="189"/>
        <end position="341"/>
    </location>
</feature>
<evidence type="ECO:0000313" key="4">
    <source>
        <dbReference type="Proteomes" id="UP000183988"/>
    </source>
</evidence>
<dbReference type="AlphaFoldDB" id="A0A1M5KK47"/>
<dbReference type="GO" id="GO:0016757">
    <property type="term" value="F:glycosyltransferase activity"/>
    <property type="evidence" value="ECO:0007669"/>
    <property type="project" value="InterPro"/>
</dbReference>
<dbReference type="Gene3D" id="3.40.50.2000">
    <property type="entry name" value="Glycogen Phosphorylase B"/>
    <property type="match status" value="2"/>
</dbReference>
<organism evidence="3 4">
    <name type="scientific">Ornithinibacillus halophilus</name>
    <dbReference type="NCBI Taxonomy" id="930117"/>
    <lineage>
        <taxon>Bacteria</taxon>
        <taxon>Bacillati</taxon>
        <taxon>Bacillota</taxon>
        <taxon>Bacilli</taxon>
        <taxon>Bacillales</taxon>
        <taxon>Bacillaceae</taxon>
        <taxon>Ornithinibacillus</taxon>
    </lineage>
</organism>
<evidence type="ECO:0000313" key="3">
    <source>
        <dbReference type="EMBL" id="SHG53108.1"/>
    </source>
</evidence>
<dbReference type="STRING" id="930117.SAMN05216225_103916"/>
<name>A0A1M5KK47_9BACI</name>
<dbReference type="PANTHER" id="PTHR12526">
    <property type="entry name" value="GLYCOSYLTRANSFERASE"/>
    <property type="match status" value="1"/>
</dbReference>
<gene>
    <name evidence="3" type="ORF">SAMN05216225_103916</name>
</gene>
<dbReference type="SUPFAM" id="SSF53756">
    <property type="entry name" value="UDP-Glycosyltransferase/glycogen phosphorylase"/>
    <property type="match status" value="1"/>
</dbReference>
<dbReference type="InterPro" id="IPR028098">
    <property type="entry name" value="Glyco_trans_4-like_N"/>
</dbReference>
<protein>
    <submittedName>
        <fullName evidence="3">Glycosyltransferase involved in cell wall bisynthesis</fullName>
    </submittedName>
</protein>
<dbReference type="CDD" id="cd03808">
    <property type="entry name" value="GT4_CapM-like"/>
    <property type="match status" value="1"/>
</dbReference>
<feature type="domain" description="Glycosyltransferase subfamily 4-like N-terminal" evidence="2">
    <location>
        <begin position="14"/>
        <end position="176"/>
    </location>
</feature>
<keyword evidence="3" id="KW-0808">Transferase</keyword>
<evidence type="ECO:0000259" key="2">
    <source>
        <dbReference type="Pfam" id="PF13439"/>
    </source>
</evidence>
<evidence type="ECO:0000259" key="1">
    <source>
        <dbReference type="Pfam" id="PF00534"/>
    </source>
</evidence>
<sequence length="366" mass="41564">MKIVQFVTRMDVLGGAQVHVRDLAIHLKERGHDVVVVSRGRSSLTEELAEKDIPYYEINNLVVGINPYRDLLAYLELQKLLKKIRPDLMAVHSSKAGILGRLAGKRNKIPTVFTAHGWSFTDGVSNKKRLIYKSIERMAGRMSQGVITVSEYDYHLAVNNKIIAPSKLKVVHNGVPDTAPMLRSTPRIDPPIITMVARFAYPKDHVTLIRVLHRIKHLPWKLELIGDGPLLQENHQLVNELGLTDKVHFYGAREDVPELLAKSQLFVLISEFEGLPLSIIEAMRSRLPVIASNVGGVRELVSDSQTGFLIEKGNDIQLKECLESLLKNQELREQMGTMGRSKYEEEFTFTKMLNETYQFYQKVMEE</sequence>
<dbReference type="Pfam" id="PF13439">
    <property type="entry name" value="Glyco_transf_4"/>
    <property type="match status" value="1"/>
</dbReference>
<dbReference type="OrthoDB" id="9806653at2"/>
<proteinExistence type="predicted"/>
<dbReference type="InterPro" id="IPR001296">
    <property type="entry name" value="Glyco_trans_1"/>
</dbReference>
<dbReference type="EMBL" id="FQVW01000039">
    <property type="protein sequence ID" value="SHG53108.1"/>
    <property type="molecule type" value="Genomic_DNA"/>
</dbReference>
<dbReference type="RefSeq" id="WP_072891421.1">
    <property type="nucleotide sequence ID" value="NZ_FQVW01000039.1"/>
</dbReference>
<dbReference type="Proteomes" id="UP000183988">
    <property type="component" value="Unassembled WGS sequence"/>
</dbReference>
<reference evidence="3 4" key="1">
    <citation type="submission" date="2016-11" db="EMBL/GenBank/DDBJ databases">
        <authorList>
            <person name="Jaros S."/>
            <person name="Januszkiewicz K."/>
            <person name="Wedrychowicz H."/>
        </authorList>
    </citation>
    <scope>NUCLEOTIDE SEQUENCE [LARGE SCALE GENOMIC DNA]</scope>
    <source>
        <strain evidence="3 4">IBRC-M 10683</strain>
    </source>
</reference>
<dbReference type="PANTHER" id="PTHR12526:SF630">
    <property type="entry name" value="GLYCOSYLTRANSFERASE"/>
    <property type="match status" value="1"/>
</dbReference>
<accession>A0A1M5KK47</accession>
<dbReference type="Pfam" id="PF00534">
    <property type="entry name" value="Glycos_transf_1"/>
    <property type="match status" value="1"/>
</dbReference>
<keyword evidence="4" id="KW-1185">Reference proteome</keyword>